<evidence type="ECO:0000256" key="3">
    <source>
        <dbReference type="ARBA" id="ARBA00022737"/>
    </source>
</evidence>
<evidence type="ECO:0000256" key="1">
    <source>
        <dbReference type="ARBA" id="ARBA00004110"/>
    </source>
</evidence>
<keyword evidence="8" id="KW-1271">Inflammasome</keyword>
<protein>
    <submittedName>
        <fullName evidence="11">Uncharacterized protein</fullName>
    </submittedName>
</protein>
<evidence type="ECO:0000313" key="12">
    <source>
        <dbReference type="Proteomes" id="UP000018936"/>
    </source>
</evidence>
<dbReference type="AlphaFoldDB" id="V8NIP4"/>
<feature type="domain" description="NACHT LRR and PYD" evidence="10">
    <location>
        <begin position="339"/>
        <end position="451"/>
    </location>
</feature>
<feature type="domain" description="NACHT" evidence="9">
    <location>
        <begin position="84"/>
        <end position="184"/>
    </location>
</feature>
<dbReference type="InterPro" id="IPR007111">
    <property type="entry name" value="NACHT_NTPase"/>
</dbReference>
<evidence type="ECO:0000313" key="11">
    <source>
        <dbReference type="EMBL" id="ETE62154.1"/>
    </source>
</evidence>
<keyword evidence="6" id="KW-0832">Ubl conjugation</keyword>
<keyword evidence="3" id="KW-0677">Repeat</keyword>
<comment type="subcellular location">
    <subcellularLocation>
        <location evidence="1">Inflammasome</location>
    </subcellularLocation>
</comment>
<dbReference type="Pfam" id="PF17776">
    <property type="entry name" value="NLRC4_HD2"/>
    <property type="match status" value="1"/>
</dbReference>
<keyword evidence="12" id="KW-1185">Reference proteome</keyword>
<evidence type="ECO:0000256" key="2">
    <source>
        <dbReference type="ARBA" id="ARBA00022490"/>
    </source>
</evidence>
<evidence type="ECO:0000256" key="4">
    <source>
        <dbReference type="ARBA" id="ARBA00022741"/>
    </source>
</evidence>
<evidence type="ECO:0000256" key="7">
    <source>
        <dbReference type="ARBA" id="ARBA00023198"/>
    </source>
</evidence>
<reference evidence="11 12" key="1">
    <citation type="journal article" date="2013" name="Proc. Natl. Acad. Sci. U.S.A.">
        <title>The king cobra genome reveals dynamic gene evolution and adaptation in the snake venom system.</title>
        <authorList>
            <person name="Vonk F.J."/>
            <person name="Casewell N.R."/>
            <person name="Henkel C.V."/>
            <person name="Heimberg A.M."/>
            <person name="Jansen H.J."/>
            <person name="McCleary R.J."/>
            <person name="Kerkkamp H.M."/>
            <person name="Vos R.A."/>
            <person name="Guerreiro I."/>
            <person name="Calvete J.J."/>
            <person name="Wuster W."/>
            <person name="Woods A.E."/>
            <person name="Logan J.M."/>
            <person name="Harrison R.A."/>
            <person name="Castoe T.A."/>
            <person name="de Koning A.P."/>
            <person name="Pollock D.D."/>
            <person name="Yandell M."/>
            <person name="Calderon D."/>
            <person name="Renjifo C."/>
            <person name="Currier R.B."/>
            <person name="Salgado D."/>
            <person name="Pla D."/>
            <person name="Sanz L."/>
            <person name="Hyder A.S."/>
            <person name="Ribeiro J.M."/>
            <person name="Arntzen J.W."/>
            <person name="van den Thillart G.E."/>
            <person name="Boetzer M."/>
            <person name="Pirovano W."/>
            <person name="Dirks R.P."/>
            <person name="Spaink H.P."/>
            <person name="Duboule D."/>
            <person name="McGlinn E."/>
            <person name="Kini R.M."/>
            <person name="Richardson M.K."/>
        </authorList>
    </citation>
    <scope>NUCLEOTIDE SEQUENCE</scope>
    <source>
        <tissue evidence="11">Blood</tissue>
    </source>
</reference>
<dbReference type="SUPFAM" id="SSF52047">
    <property type="entry name" value="RNI-like"/>
    <property type="match status" value="1"/>
</dbReference>
<name>V8NIP4_OPHHA</name>
<dbReference type="EMBL" id="AZIM01003419">
    <property type="protein sequence ID" value="ETE62154.1"/>
    <property type="molecule type" value="Genomic_DNA"/>
</dbReference>
<evidence type="ECO:0000259" key="10">
    <source>
        <dbReference type="Pfam" id="PF17776"/>
    </source>
</evidence>
<feature type="non-terminal residue" evidence="11">
    <location>
        <position position="1"/>
    </location>
</feature>
<dbReference type="Proteomes" id="UP000018936">
    <property type="component" value="Unassembled WGS sequence"/>
</dbReference>
<gene>
    <name evidence="11" type="ORF">L345_12092</name>
</gene>
<comment type="caution">
    <text evidence="11">The sequence shown here is derived from an EMBL/GenBank/DDBJ whole genome shotgun (WGS) entry which is preliminary data.</text>
</comment>
<evidence type="ECO:0000256" key="6">
    <source>
        <dbReference type="ARBA" id="ARBA00022843"/>
    </source>
</evidence>
<keyword evidence="2" id="KW-0963">Cytoplasm</keyword>
<dbReference type="InterPro" id="IPR041267">
    <property type="entry name" value="NLRP_HD2"/>
</dbReference>
<dbReference type="GO" id="GO:0005737">
    <property type="term" value="C:cytoplasm"/>
    <property type="evidence" value="ECO:0007669"/>
    <property type="project" value="UniProtKB-SubCell"/>
</dbReference>
<dbReference type="Pfam" id="PF05729">
    <property type="entry name" value="NACHT"/>
    <property type="match status" value="1"/>
</dbReference>
<dbReference type="InterPro" id="IPR032675">
    <property type="entry name" value="LRR_dom_sf"/>
</dbReference>
<sequence>MVLEARFQRKEMPKHQALMAVRELRQCHFHHNLQEGQAWITRDRLFHWCLQSQRSPTIRDGEWSSWRGKVHLGAKICLGLGHRETLPKHPEKLLFIFDGLDESSEVLDLGHNRSLDLCVLPGDVKLVNVIMASLLKQMLLKGSSVLLTSHLATLAKLEMKALDWVATLVGFLARDREQYFHNFFGGVKVAKRVLSYVRDSQVLYALCYNPSYCWITCMALQAYFRPTSPQLCPRPQTITQLLVGYVKHMMDLHGRDFSFSEGVPGSGGDLHHPLMKEFLVQLGSLAGRCLKTRTLVLEEHDLKASRITQSADPSLLTAFVVEDTPTRRSSFQVTYSFLHLGVQEFFAALFHYLDFKEGCFSDMIEVIQEDQRGHYDIFLRFLAGLSHLKTRTPFEELLGSFSMVASERVIDWLEKKNLKALLSATTRSGKRKALDFFNLLFEVQSGHLVRHLMGDSVRMDFSGLYLMPVDCAILGYVLSCCPTENALSDASCKPLGSALAGNTSLASLALCGNPLTDGSFSDLRDLIPRCSLQEI</sequence>
<organism evidence="11 12">
    <name type="scientific">Ophiophagus hannah</name>
    <name type="common">King cobra</name>
    <name type="synonym">Naja hannah</name>
    <dbReference type="NCBI Taxonomy" id="8665"/>
    <lineage>
        <taxon>Eukaryota</taxon>
        <taxon>Metazoa</taxon>
        <taxon>Chordata</taxon>
        <taxon>Craniata</taxon>
        <taxon>Vertebrata</taxon>
        <taxon>Euteleostomi</taxon>
        <taxon>Lepidosauria</taxon>
        <taxon>Squamata</taxon>
        <taxon>Bifurcata</taxon>
        <taxon>Unidentata</taxon>
        <taxon>Episquamata</taxon>
        <taxon>Toxicofera</taxon>
        <taxon>Serpentes</taxon>
        <taxon>Colubroidea</taxon>
        <taxon>Elapidae</taxon>
        <taxon>Elapinae</taxon>
        <taxon>Ophiophagus</taxon>
    </lineage>
</organism>
<accession>V8NIP4</accession>
<dbReference type="GO" id="GO:0005524">
    <property type="term" value="F:ATP binding"/>
    <property type="evidence" value="ECO:0007669"/>
    <property type="project" value="UniProtKB-KW"/>
</dbReference>
<evidence type="ECO:0000256" key="5">
    <source>
        <dbReference type="ARBA" id="ARBA00022840"/>
    </source>
</evidence>
<keyword evidence="4" id="KW-0547">Nucleotide-binding</keyword>
<feature type="non-terminal residue" evidence="11">
    <location>
        <position position="535"/>
    </location>
</feature>
<keyword evidence="5" id="KW-0067">ATP-binding</keyword>
<evidence type="ECO:0000259" key="9">
    <source>
        <dbReference type="Pfam" id="PF05729"/>
    </source>
</evidence>
<evidence type="ECO:0000256" key="8">
    <source>
        <dbReference type="ARBA" id="ARBA00023233"/>
    </source>
</evidence>
<dbReference type="PANTHER" id="PTHR45690">
    <property type="entry name" value="NACHT, LRR AND PYD DOMAINS-CONTAINING PROTEIN 12"/>
    <property type="match status" value="1"/>
</dbReference>
<dbReference type="Gene3D" id="3.80.10.10">
    <property type="entry name" value="Ribonuclease Inhibitor"/>
    <property type="match status" value="1"/>
</dbReference>
<keyword evidence="7" id="KW-0395">Inflammatory response</keyword>
<proteinExistence type="predicted"/>
<dbReference type="OrthoDB" id="120976at2759"/>
<dbReference type="InterPro" id="IPR050637">
    <property type="entry name" value="NLRP_innate_immun_reg"/>
</dbReference>
<dbReference type="PANTHER" id="PTHR45690:SF19">
    <property type="entry name" value="NACHT, LRR AND PYD DOMAINS-CONTAINING PROTEIN 3"/>
    <property type="match status" value="1"/>
</dbReference>